<keyword evidence="5 12" id="KW-0479">Metal-binding</keyword>
<evidence type="ECO:0000256" key="5">
    <source>
        <dbReference type="ARBA" id="ARBA00022723"/>
    </source>
</evidence>
<dbReference type="GO" id="GO:0020037">
    <property type="term" value="F:heme binding"/>
    <property type="evidence" value="ECO:0007669"/>
    <property type="project" value="InterPro"/>
</dbReference>
<proteinExistence type="inferred from homology"/>
<gene>
    <name evidence="14" type="ORF">DCAR_0206735</name>
</gene>
<keyword evidence="8 13" id="KW-0560">Oxidoreductase</keyword>
<reference evidence="14" key="2">
    <citation type="submission" date="2022-03" db="EMBL/GenBank/DDBJ databases">
        <title>Draft title - Genomic analysis of global carrot germplasm unveils the trajectory of domestication and the origin of high carotenoid orange carrot.</title>
        <authorList>
            <person name="Iorizzo M."/>
            <person name="Ellison S."/>
            <person name="Senalik D."/>
            <person name="Macko-Podgorni A."/>
            <person name="Grzebelus D."/>
            <person name="Bostan H."/>
            <person name="Rolling W."/>
            <person name="Curaba J."/>
            <person name="Simon P."/>
        </authorList>
    </citation>
    <scope>NUCLEOTIDE SEQUENCE</scope>
    <source>
        <tissue evidence="14">Leaf</tissue>
    </source>
</reference>
<sequence length="507" mass="57133">MSLTEFAVLLVLIAAFWPFLRLCKTIFPKTSDSHQKPPPGPSGLPVIGHLHMLGKLPHQTLYKLSQKYGPIMSLRLGSVPTIVVTSPGAAELFLRTHDAVFASRPKMQVAENLWYGSKGMIFTEYGAYWRNVRKFCTLELLSASKIDSFAGRRRKELGMLVESLRKSAGAGEVVDVSEKVAHLTVDMTCKMLFGEIIKDKCELNEIIHEMAEIMGAFNIADYVPLLGALDLQGWTRRIRAASKAVDRILENIIDDHEEDASKGHNKPHGDFVDIILSLKNSERSTHEHLAQIVDRTNIKAILLDMIFGSIDTSQITIEWIMSELMRNPRVMQHLQAEIRNVISDCEFVEESHLSKLTYLDMVVKEGMRLHPAGPLLVHHESMEDIMIDGYHIPKQSRIIVNIWGMARDPKIWSANAEEFCPERFMDSNIDLRGKNFELIPFGSGRRVCPGMYLGLINVKLVVAQLVHSFNWELPSGMSPAELDMDEMYGATVPRANHLLAVPTLRFP</sequence>
<dbReference type="AlphaFoldDB" id="A0AAF0WDF8"/>
<dbReference type="KEGG" id="dcr:108208149"/>
<evidence type="ECO:0000256" key="9">
    <source>
        <dbReference type="ARBA" id="ARBA00023004"/>
    </source>
</evidence>
<organism evidence="14 15">
    <name type="scientific">Daucus carota subsp. sativus</name>
    <name type="common">Carrot</name>
    <dbReference type="NCBI Taxonomy" id="79200"/>
    <lineage>
        <taxon>Eukaryota</taxon>
        <taxon>Viridiplantae</taxon>
        <taxon>Streptophyta</taxon>
        <taxon>Embryophyta</taxon>
        <taxon>Tracheophyta</taxon>
        <taxon>Spermatophyta</taxon>
        <taxon>Magnoliopsida</taxon>
        <taxon>eudicotyledons</taxon>
        <taxon>Gunneridae</taxon>
        <taxon>Pentapetalae</taxon>
        <taxon>asterids</taxon>
        <taxon>campanulids</taxon>
        <taxon>Apiales</taxon>
        <taxon>Apiaceae</taxon>
        <taxon>Apioideae</taxon>
        <taxon>Scandiceae</taxon>
        <taxon>Daucinae</taxon>
        <taxon>Daucus</taxon>
        <taxon>Daucus sect. Daucus</taxon>
    </lineage>
</organism>
<dbReference type="InterPro" id="IPR001128">
    <property type="entry name" value="Cyt_P450"/>
</dbReference>
<evidence type="ECO:0000256" key="4">
    <source>
        <dbReference type="ARBA" id="ARBA00022617"/>
    </source>
</evidence>
<evidence type="ECO:0000256" key="2">
    <source>
        <dbReference type="ARBA" id="ARBA00004111"/>
    </source>
</evidence>
<keyword evidence="9 12" id="KW-0408">Iron</keyword>
<dbReference type="FunFam" id="1.10.630.10:FF:000011">
    <property type="entry name" value="Cytochrome P450 83B1"/>
    <property type="match status" value="1"/>
</dbReference>
<feature type="binding site" description="axial binding residue" evidence="12">
    <location>
        <position position="448"/>
    </location>
    <ligand>
        <name>heme</name>
        <dbReference type="ChEBI" id="CHEBI:30413"/>
    </ligand>
    <ligandPart>
        <name>Fe</name>
        <dbReference type="ChEBI" id="CHEBI:18248"/>
    </ligandPart>
</feature>
<dbReference type="PANTHER" id="PTHR47943:SF9">
    <property type="entry name" value="CYTOCHROME P450"/>
    <property type="match status" value="1"/>
</dbReference>
<dbReference type="InterPro" id="IPR036396">
    <property type="entry name" value="Cyt_P450_sf"/>
</dbReference>
<evidence type="ECO:0000256" key="6">
    <source>
        <dbReference type="ARBA" id="ARBA00022824"/>
    </source>
</evidence>
<evidence type="ECO:0000256" key="1">
    <source>
        <dbReference type="ARBA" id="ARBA00001971"/>
    </source>
</evidence>
<comment type="subcellular location">
    <subcellularLocation>
        <location evidence="2">Microsome membrane</location>
        <topology evidence="2">Single-pass membrane protein</topology>
    </subcellularLocation>
</comment>
<comment type="similarity">
    <text evidence="3 13">Belongs to the cytochrome P450 family.</text>
</comment>
<keyword evidence="10 13" id="KW-0503">Monooxygenase</keyword>
<dbReference type="InterPro" id="IPR017972">
    <property type="entry name" value="Cyt_P450_CS"/>
</dbReference>
<dbReference type="PANTHER" id="PTHR47943">
    <property type="entry name" value="CYTOCHROME P450 93A3-LIKE"/>
    <property type="match status" value="1"/>
</dbReference>
<evidence type="ECO:0000256" key="11">
    <source>
        <dbReference type="ARBA" id="ARBA00023136"/>
    </source>
</evidence>
<name>A0AAF0WDF8_DAUCS</name>
<dbReference type="EMBL" id="CP093344">
    <property type="protein sequence ID" value="WOG87507.1"/>
    <property type="molecule type" value="Genomic_DNA"/>
</dbReference>
<comment type="cofactor">
    <cofactor evidence="1 12">
        <name>heme</name>
        <dbReference type="ChEBI" id="CHEBI:30413"/>
    </cofactor>
</comment>
<dbReference type="GO" id="GO:0016705">
    <property type="term" value="F:oxidoreductase activity, acting on paired donors, with incorporation or reduction of molecular oxygen"/>
    <property type="evidence" value="ECO:0007669"/>
    <property type="project" value="InterPro"/>
</dbReference>
<keyword evidence="15" id="KW-1185">Reference proteome</keyword>
<dbReference type="GO" id="GO:0004497">
    <property type="term" value="F:monooxygenase activity"/>
    <property type="evidence" value="ECO:0007669"/>
    <property type="project" value="UniProtKB-KW"/>
</dbReference>
<dbReference type="PRINTS" id="PR00463">
    <property type="entry name" value="EP450I"/>
</dbReference>
<evidence type="ECO:0000256" key="10">
    <source>
        <dbReference type="ARBA" id="ARBA00023033"/>
    </source>
</evidence>
<evidence type="ECO:0000256" key="8">
    <source>
        <dbReference type="ARBA" id="ARBA00023002"/>
    </source>
</evidence>
<evidence type="ECO:0000256" key="3">
    <source>
        <dbReference type="ARBA" id="ARBA00010617"/>
    </source>
</evidence>
<keyword evidence="6" id="KW-0256">Endoplasmic reticulum</keyword>
<keyword evidence="4 12" id="KW-0349">Heme</keyword>
<evidence type="ECO:0000256" key="7">
    <source>
        <dbReference type="ARBA" id="ARBA00022848"/>
    </source>
</evidence>
<dbReference type="GO" id="GO:0005506">
    <property type="term" value="F:iron ion binding"/>
    <property type="evidence" value="ECO:0007669"/>
    <property type="project" value="InterPro"/>
</dbReference>
<evidence type="ECO:0000313" key="15">
    <source>
        <dbReference type="Proteomes" id="UP000077755"/>
    </source>
</evidence>
<dbReference type="InterPro" id="IPR002401">
    <property type="entry name" value="Cyt_P450_E_grp-I"/>
</dbReference>
<keyword evidence="7" id="KW-0492">Microsome</keyword>
<dbReference type="SUPFAM" id="SSF48264">
    <property type="entry name" value="Cytochrome P450"/>
    <property type="match status" value="1"/>
</dbReference>
<evidence type="ECO:0008006" key="16">
    <source>
        <dbReference type="Google" id="ProtNLM"/>
    </source>
</evidence>
<dbReference type="PRINTS" id="PR00385">
    <property type="entry name" value="P450"/>
</dbReference>
<dbReference type="Gene3D" id="1.10.630.10">
    <property type="entry name" value="Cytochrome P450"/>
    <property type="match status" value="1"/>
</dbReference>
<dbReference type="PROSITE" id="PS00086">
    <property type="entry name" value="CYTOCHROME_P450"/>
    <property type="match status" value="1"/>
</dbReference>
<accession>A0AAF0WDF8</accession>
<dbReference type="Pfam" id="PF00067">
    <property type="entry name" value="p450"/>
    <property type="match status" value="1"/>
</dbReference>
<reference evidence="14" key="1">
    <citation type="journal article" date="2016" name="Nat. Genet.">
        <title>A high-quality carrot genome assembly provides new insights into carotenoid accumulation and asterid genome evolution.</title>
        <authorList>
            <person name="Iorizzo M."/>
            <person name="Ellison S."/>
            <person name="Senalik D."/>
            <person name="Zeng P."/>
            <person name="Satapoomin P."/>
            <person name="Huang J."/>
            <person name="Bowman M."/>
            <person name="Iovene M."/>
            <person name="Sanseverino W."/>
            <person name="Cavagnaro P."/>
            <person name="Yildiz M."/>
            <person name="Macko-Podgorni A."/>
            <person name="Moranska E."/>
            <person name="Grzebelus E."/>
            <person name="Grzebelus D."/>
            <person name="Ashrafi H."/>
            <person name="Zheng Z."/>
            <person name="Cheng S."/>
            <person name="Spooner D."/>
            <person name="Van Deynze A."/>
            <person name="Simon P."/>
        </authorList>
    </citation>
    <scope>NUCLEOTIDE SEQUENCE</scope>
    <source>
        <tissue evidence="14">Leaf</tissue>
    </source>
</reference>
<dbReference type="Proteomes" id="UP000077755">
    <property type="component" value="Chromosome 2"/>
</dbReference>
<protein>
    <recommendedName>
        <fullName evidence="16">Cytochrome P450</fullName>
    </recommendedName>
</protein>
<keyword evidence="11" id="KW-0472">Membrane</keyword>
<evidence type="ECO:0000256" key="12">
    <source>
        <dbReference type="PIRSR" id="PIRSR602401-1"/>
    </source>
</evidence>
<evidence type="ECO:0000313" key="14">
    <source>
        <dbReference type="EMBL" id="WOG87507.1"/>
    </source>
</evidence>
<evidence type="ECO:0000256" key="13">
    <source>
        <dbReference type="RuleBase" id="RU000461"/>
    </source>
</evidence>
<dbReference type="CDD" id="cd11072">
    <property type="entry name" value="CYP71-like"/>
    <property type="match status" value="1"/>
</dbReference>